<keyword evidence="2 4" id="KW-0479">Metal-binding</keyword>
<dbReference type="PANTHER" id="PTHR46124:SF2">
    <property type="entry name" value="D-AMINOACYL-TRNA DEACYLASE"/>
    <property type="match status" value="1"/>
</dbReference>
<dbReference type="GO" id="GO:0004536">
    <property type="term" value="F:DNA nuclease activity"/>
    <property type="evidence" value="ECO:0007669"/>
    <property type="project" value="InterPro"/>
</dbReference>
<dbReference type="PANTHER" id="PTHR46124">
    <property type="entry name" value="D-AMINOACYL-TRNA DEACYLASE"/>
    <property type="match status" value="1"/>
</dbReference>
<dbReference type="InterPro" id="IPR001130">
    <property type="entry name" value="TatD-like"/>
</dbReference>
<keyword evidence="3 5" id="KW-0378">Hydrolase</keyword>
<dbReference type="GO" id="GO:0046872">
    <property type="term" value="F:metal ion binding"/>
    <property type="evidence" value="ECO:0007669"/>
    <property type="project" value="UniProtKB-KW"/>
</dbReference>
<dbReference type="PROSITE" id="PS01091">
    <property type="entry name" value="TATD_3"/>
    <property type="match status" value="1"/>
</dbReference>
<dbReference type="PIRSF" id="PIRSF005902">
    <property type="entry name" value="DNase_TatD"/>
    <property type="match status" value="1"/>
</dbReference>
<feature type="binding site" evidence="4">
    <location>
        <position position="8"/>
    </location>
    <ligand>
        <name>a divalent metal cation</name>
        <dbReference type="ChEBI" id="CHEBI:60240"/>
        <label>1</label>
    </ligand>
</feature>
<feature type="binding site" evidence="4">
    <location>
        <position position="92"/>
    </location>
    <ligand>
        <name>a divalent metal cation</name>
        <dbReference type="ChEBI" id="CHEBI:60240"/>
        <label>1</label>
    </ligand>
</feature>
<feature type="binding site" evidence="4">
    <location>
        <position position="6"/>
    </location>
    <ligand>
        <name>a divalent metal cation</name>
        <dbReference type="ChEBI" id="CHEBI:60240"/>
        <label>1</label>
    </ligand>
</feature>
<evidence type="ECO:0000256" key="3">
    <source>
        <dbReference type="ARBA" id="ARBA00022801"/>
    </source>
</evidence>
<sequence>MLFDTHAHLDGPKFSEDLAETLLHAQQAGVTDVVAIGVDAASSASCVRLAAEHVGVHAAVGIQPNDVRDAAPGDWDEIVRLSGEPGVVAIGETGLDRYWDHTPFEAQQDYFDRHLRLSQQKDLAFVVHMRECEAEVLAMLREARERGPLRGVMHSYTGTAEGANEAVELGLLVSFAGMVTFKKSEALREVARTVPSDRLLVETDSPYLSPEPVRKIKRNEPAHVAHTARCLAEARGVPFDELARQTSENAKRLFFQQDAS</sequence>
<feature type="binding site" evidence="4">
    <location>
        <position position="154"/>
    </location>
    <ligand>
        <name>a divalent metal cation</name>
        <dbReference type="ChEBI" id="CHEBI:60240"/>
        <label>2</label>
    </ligand>
</feature>
<dbReference type="GO" id="GO:0005829">
    <property type="term" value="C:cytosol"/>
    <property type="evidence" value="ECO:0007669"/>
    <property type="project" value="TreeGrafter"/>
</dbReference>
<dbReference type="FunFam" id="3.20.20.140:FF:000005">
    <property type="entry name" value="TatD family hydrolase"/>
    <property type="match status" value="1"/>
</dbReference>
<evidence type="ECO:0000256" key="2">
    <source>
        <dbReference type="ARBA" id="ARBA00022723"/>
    </source>
</evidence>
<dbReference type="Proteomes" id="UP000315440">
    <property type="component" value="Unassembled WGS sequence"/>
</dbReference>
<evidence type="ECO:0000313" key="6">
    <source>
        <dbReference type="Proteomes" id="UP000315440"/>
    </source>
</evidence>
<comment type="similarity">
    <text evidence="1">Belongs to the metallo-dependent hydrolases superfamily. TatD-type hydrolase family.</text>
</comment>
<dbReference type="InterPro" id="IPR015991">
    <property type="entry name" value="TatD/YcfH-like"/>
</dbReference>
<keyword evidence="6" id="KW-1185">Reference proteome</keyword>
<dbReference type="GO" id="GO:0016788">
    <property type="term" value="F:hydrolase activity, acting on ester bonds"/>
    <property type="evidence" value="ECO:0007669"/>
    <property type="project" value="InterPro"/>
</dbReference>
<organism evidence="5 6">
    <name type="scientific">Pseudobythopirellula maris</name>
    <dbReference type="NCBI Taxonomy" id="2527991"/>
    <lineage>
        <taxon>Bacteria</taxon>
        <taxon>Pseudomonadati</taxon>
        <taxon>Planctomycetota</taxon>
        <taxon>Planctomycetia</taxon>
        <taxon>Pirellulales</taxon>
        <taxon>Lacipirellulaceae</taxon>
        <taxon>Pseudobythopirellula</taxon>
    </lineage>
</organism>
<dbReference type="RefSeq" id="WP_146397559.1">
    <property type="nucleotide sequence ID" value="NZ_SJPQ01000001.1"/>
</dbReference>
<dbReference type="AlphaFoldDB" id="A0A5C5ZUI4"/>
<dbReference type="OrthoDB" id="9810005at2"/>
<gene>
    <name evidence="5" type="primary">ycfH</name>
    <name evidence="5" type="ORF">Mal64_09650</name>
</gene>
<dbReference type="SUPFAM" id="SSF51556">
    <property type="entry name" value="Metallo-dependent hydrolases"/>
    <property type="match status" value="1"/>
</dbReference>
<evidence type="ECO:0000256" key="4">
    <source>
        <dbReference type="PIRSR" id="PIRSR005902-1"/>
    </source>
</evidence>
<dbReference type="PROSITE" id="PS01137">
    <property type="entry name" value="TATD_1"/>
    <property type="match status" value="1"/>
</dbReference>
<dbReference type="Pfam" id="PF01026">
    <property type="entry name" value="TatD_DNase"/>
    <property type="match status" value="1"/>
</dbReference>
<proteinExistence type="inferred from homology"/>
<feature type="binding site" evidence="4">
    <location>
        <position position="204"/>
    </location>
    <ligand>
        <name>a divalent metal cation</name>
        <dbReference type="ChEBI" id="CHEBI:60240"/>
        <label>1</label>
    </ligand>
</feature>
<dbReference type="CDD" id="cd01310">
    <property type="entry name" value="TatD_DNAse"/>
    <property type="match status" value="1"/>
</dbReference>
<dbReference type="NCBIfam" id="TIGR00010">
    <property type="entry name" value="YchF/TatD family DNA exonuclease"/>
    <property type="match status" value="1"/>
</dbReference>
<dbReference type="EC" id="3.1.21.-" evidence="5"/>
<dbReference type="InterPro" id="IPR032466">
    <property type="entry name" value="Metal_Hydrolase"/>
</dbReference>
<accession>A0A5C5ZUI4</accession>
<evidence type="ECO:0000313" key="5">
    <source>
        <dbReference type="EMBL" id="TWT90571.1"/>
    </source>
</evidence>
<comment type="caution">
    <text evidence="5">The sequence shown here is derived from an EMBL/GenBank/DDBJ whole genome shotgun (WGS) entry which is preliminary data.</text>
</comment>
<reference evidence="5 6" key="1">
    <citation type="submission" date="2019-02" db="EMBL/GenBank/DDBJ databases">
        <title>Deep-cultivation of Planctomycetes and their phenomic and genomic characterization uncovers novel biology.</title>
        <authorList>
            <person name="Wiegand S."/>
            <person name="Jogler M."/>
            <person name="Boedeker C."/>
            <person name="Pinto D."/>
            <person name="Vollmers J."/>
            <person name="Rivas-Marin E."/>
            <person name="Kohn T."/>
            <person name="Peeters S.H."/>
            <person name="Heuer A."/>
            <person name="Rast P."/>
            <person name="Oberbeckmann S."/>
            <person name="Bunk B."/>
            <person name="Jeske O."/>
            <person name="Meyerdierks A."/>
            <person name="Storesund J.E."/>
            <person name="Kallscheuer N."/>
            <person name="Luecker S."/>
            <person name="Lage O.M."/>
            <person name="Pohl T."/>
            <person name="Merkel B.J."/>
            <person name="Hornburger P."/>
            <person name="Mueller R.-W."/>
            <person name="Bruemmer F."/>
            <person name="Labrenz M."/>
            <person name="Spormann A.M."/>
            <person name="Op Den Camp H."/>
            <person name="Overmann J."/>
            <person name="Amann R."/>
            <person name="Jetten M.S.M."/>
            <person name="Mascher T."/>
            <person name="Medema M.H."/>
            <person name="Devos D.P."/>
            <person name="Kaster A.-K."/>
            <person name="Ovreas L."/>
            <person name="Rohde M."/>
            <person name="Galperin M.Y."/>
            <person name="Jogler C."/>
        </authorList>
    </citation>
    <scope>NUCLEOTIDE SEQUENCE [LARGE SCALE GENOMIC DNA]</scope>
    <source>
        <strain evidence="5 6">Mal64</strain>
    </source>
</reference>
<dbReference type="InterPro" id="IPR018228">
    <property type="entry name" value="DNase_TatD-rel_CS"/>
</dbReference>
<dbReference type="Gene3D" id="3.20.20.140">
    <property type="entry name" value="Metal-dependent hydrolases"/>
    <property type="match status" value="1"/>
</dbReference>
<evidence type="ECO:0000256" key="1">
    <source>
        <dbReference type="ARBA" id="ARBA00009275"/>
    </source>
</evidence>
<name>A0A5C5ZUI4_9BACT</name>
<dbReference type="EMBL" id="SJPQ01000001">
    <property type="protein sequence ID" value="TWT90571.1"/>
    <property type="molecule type" value="Genomic_DNA"/>
</dbReference>
<protein>
    <submittedName>
        <fullName evidence="5">Putative deoxyribonuclease YcfH</fullName>
        <ecNumber evidence="5">3.1.21.-</ecNumber>
    </submittedName>
</protein>
<feature type="binding site" evidence="4">
    <location>
        <position position="128"/>
    </location>
    <ligand>
        <name>a divalent metal cation</name>
        <dbReference type="ChEBI" id="CHEBI:60240"/>
        <label>2</label>
    </ligand>
</feature>